<keyword evidence="2" id="KW-1185">Reference proteome</keyword>
<dbReference type="PANTHER" id="PTHR21705:SF11">
    <property type="entry name" value="FHIP FAMILY PROTEIN CG3558"/>
    <property type="match status" value="1"/>
</dbReference>
<evidence type="ECO:0000313" key="2">
    <source>
        <dbReference type="Proteomes" id="UP000663828"/>
    </source>
</evidence>
<protein>
    <submittedName>
        <fullName evidence="1">Uncharacterized protein</fullName>
    </submittedName>
</protein>
<sequence>MEFMMIMEEVLRQHWKQIQQVLQKSFVNQDDISCVTSHFQHAVTLLTNEVASQDRPGPILLYFISESILDTFFVWSLSCPEYAVELKYHQLRCFEFLLSRSQFELLFHKQIFKPLLNLLRSCETSSSLELIEKHMIVVLNQ</sequence>
<dbReference type="AlphaFoldDB" id="A0A816G6I6"/>
<evidence type="ECO:0000313" key="1">
    <source>
        <dbReference type="EMBL" id="CAF1670336.1"/>
    </source>
</evidence>
<reference evidence="1" key="1">
    <citation type="submission" date="2021-02" db="EMBL/GenBank/DDBJ databases">
        <authorList>
            <person name="Nowell W R."/>
        </authorList>
    </citation>
    <scope>NUCLEOTIDE SEQUENCE</scope>
</reference>
<proteinExistence type="predicted"/>
<organism evidence="1 2">
    <name type="scientific">Adineta ricciae</name>
    <name type="common">Rotifer</name>
    <dbReference type="NCBI Taxonomy" id="249248"/>
    <lineage>
        <taxon>Eukaryota</taxon>
        <taxon>Metazoa</taxon>
        <taxon>Spiralia</taxon>
        <taxon>Gnathifera</taxon>
        <taxon>Rotifera</taxon>
        <taxon>Eurotatoria</taxon>
        <taxon>Bdelloidea</taxon>
        <taxon>Adinetida</taxon>
        <taxon>Adinetidae</taxon>
        <taxon>Adineta</taxon>
    </lineage>
</organism>
<dbReference type="InterPro" id="IPR019384">
    <property type="entry name" value="FHIP"/>
</dbReference>
<feature type="non-terminal residue" evidence="1">
    <location>
        <position position="1"/>
    </location>
</feature>
<comment type="caution">
    <text evidence="1">The sequence shown here is derived from an EMBL/GenBank/DDBJ whole genome shotgun (WGS) entry which is preliminary data.</text>
</comment>
<dbReference type="PANTHER" id="PTHR21705">
    <property type="entry name" value="RAI16 PROTEIN-RELATED"/>
    <property type="match status" value="1"/>
</dbReference>
<dbReference type="Proteomes" id="UP000663828">
    <property type="component" value="Unassembled WGS sequence"/>
</dbReference>
<accession>A0A816G6I6</accession>
<dbReference type="Pfam" id="PF10257">
    <property type="entry name" value="RAI16-like"/>
    <property type="match status" value="1"/>
</dbReference>
<name>A0A816G6I6_ADIRI</name>
<dbReference type="EMBL" id="CAJNOR010012900">
    <property type="protein sequence ID" value="CAF1670336.1"/>
    <property type="molecule type" value="Genomic_DNA"/>
</dbReference>
<gene>
    <name evidence="1" type="ORF">XAT740_LOCUS58552</name>
</gene>